<sequence>MLFAGSGNNSRIENTTQRTNRDLRESIQPHYRFLSLFLQPSLTGVSYLRWRKHWLQTAAASLNSKLGGYTNGGRQQDPTQAIASGIFQINTVVSSQYPWHKTSLHIGQLVKDTSDKLKQASKADHHAQVSLKERDGLHFFCSSSCSSIKLCSPELYLHFVSLIFSQHGYEMQEWWTVDDLSSTCTLQEVLLLDNEIVFNEAIIEGIGRRVKGKPDIKDFLSDTLLGESKKVFLFLNSTLTTATAFPHAMPSPSPVSQSHSRNQDALFIHAVYRTPLATSSFASILPTSPWEASEPVCRDRMTYNFDHCACTCNHSNYFIFNAKTSVSRASIFSLSVIEVVF</sequence>
<name>A0ACB9FI23_ARCLA</name>
<reference evidence="1 2" key="2">
    <citation type="journal article" date="2022" name="Mol. Ecol. Resour.">
        <title>The genomes of chicory, endive, great burdock and yacon provide insights into Asteraceae paleo-polyploidization history and plant inulin production.</title>
        <authorList>
            <person name="Fan W."/>
            <person name="Wang S."/>
            <person name="Wang H."/>
            <person name="Wang A."/>
            <person name="Jiang F."/>
            <person name="Liu H."/>
            <person name="Zhao H."/>
            <person name="Xu D."/>
            <person name="Zhang Y."/>
        </authorList>
    </citation>
    <scope>NUCLEOTIDE SEQUENCE [LARGE SCALE GENOMIC DNA]</scope>
    <source>
        <strain evidence="2">cv. Niubang</strain>
    </source>
</reference>
<reference evidence="2" key="1">
    <citation type="journal article" date="2022" name="Mol. Ecol. Resour.">
        <title>The genomes of chicory, endive, great burdock and yacon provide insights into Asteraceae palaeo-polyploidization history and plant inulin production.</title>
        <authorList>
            <person name="Fan W."/>
            <person name="Wang S."/>
            <person name="Wang H."/>
            <person name="Wang A."/>
            <person name="Jiang F."/>
            <person name="Liu H."/>
            <person name="Zhao H."/>
            <person name="Xu D."/>
            <person name="Zhang Y."/>
        </authorList>
    </citation>
    <scope>NUCLEOTIDE SEQUENCE [LARGE SCALE GENOMIC DNA]</scope>
    <source>
        <strain evidence="2">cv. Niubang</strain>
    </source>
</reference>
<accession>A0ACB9FI23</accession>
<proteinExistence type="predicted"/>
<evidence type="ECO:0000313" key="2">
    <source>
        <dbReference type="Proteomes" id="UP001055879"/>
    </source>
</evidence>
<protein>
    <submittedName>
        <fullName evidence="1">Uncharacterized protein</fullName>
    </submittedName>
</protein>
<dbReference type="EMBL" id="CM042047">
    <property type="protein sequence ID" value="KAI3770646.1"/>
    <property type="molecule type" value="Genomic_DNA"/>
</dbReference>
<comment type="caution">
    <text evidence="1">The sequence shown here is derived from an EMBL/GenBank/DDBJ whole genome shotgun (WGS) entry which is preliminary data.</text>
</comment>
<evidence type="ECO:0000313" key="1">
    <source>
        <dbReference type="EMBL" id="KAI3770646.1"/>
    </source>
</evidence>
<dbReference type="Proteomes" id="UP001055879">
    <property type="component" value="Linkage Group LG01"/>
</dbReference>
<gene>
    <name evidence="1" type="ORF">L6452_01787</name>
</gene>
<organism evidence="1 2">
    <name type="scientific">Arctium lappa</name>
    <name type="common">Greater burdock</name>
    <name type="synonym">Lappa major</name>
    <dbReference type="NCBI Taxonomy" id="4217"/>
    <lineage>
        <taxon>Eukaryota</taxon>
        <taxon>Viridiplantae</taxon>
        <taxon>Streptophyta</taxon>
        <taxon>Embryophyta</taxon>
        <taxon>Tracheophyta</taxon>
        <taxon>Spermatophyta</taxon>
        <taxon>Magnoliopsida</taxon>
        <taxon>eudicotyledons</taxon>
        <taxon>Gunneridae</taxon>
        <taxon>Pentapetalae</taxon>
        <taxon>asterids</taxon>
        <taxon>campanulids</taxon>
        <taxon>Asterales</taxon>
        <taxon>Asteraceae</taxon>
        <taxon>Carduoideae</taxon>
        <taxon>Cardueae</taxon>
        <taxon>Arctiinae</taxon>
        <taxon>Arctium</taxon>
    </lineage>
</organism>
<keyword evidence="2" id="KW-1185">Reference proteome</keyword>